<evidence type="ECO:0000313" key="2">
    <source>
        <dbReference type="Proteomes" id="UP001066276"/>
    </source>
</evidence>
<dbReference type="Gene3D" id="3.30.70.1820">
    <property type="entry name" value="L1 transposable element, RRM domain"/>
    <property type="match status" value="1"/>
</dbReference>
<dbReference type="Proteomes" id="UP001066276">
    <property type="component" value="Chromosome 8"/>
</dbReference>
<dbReference type="EMBL" id="JANPWB010000012">
    <property type="protein sequence ID" value="KAJ1115103.1"/>
    <property type="molecule type" value="Genomic_DNA"/>
</dbReference>
<organism evidence="1 2">
    <name type="scientific">Pleurodeles waltl</name>
    <name type="common">Iberian ribbed newt</name>
    <dbReference type="NCBI Taxonomy" id="8319"/>
    <lineage>
        <taxon>Eukaryota</taxon>
        <taxon>Metazoa</taxon>
        <taxon>Chordata</taxon>
        <taxon>Craniata</taxon>
        <taxon>Vertebrata</taxon>
        <taxon>Euteleostomi</taxon>
        <taxon>Amphibia</taxon>
        <taxon>Batrachia</taxon>
        <taxon>Caudata</taxon>
        <taxon>Salamandroidea</taxon>
        <taxon>Salamandridae</taxon>
        <taxon>Pleurodelinae</taxon>
        <taxon>Pleurodeles</taxon>
    </lineage>
</organism>
<accession>A0AAV7NG44</accession>
<sequence length="293" mass="33326">MNKGHNDIRYWTPHLKLQLTGECEGHRPRWGTVGVGDCIVGAPSAGSIIGTWVPAYQSKKHYAKGRYGPHKRQTPGWSRDINPKELCAGHSNRPSTGQLDVILQEIRESQLAIEQRLGSITAELGILKDNQKKLADRIKQMLPPTYLPKRTVRTQSSTYKSMWKLFKRVEDTEGRSRRNNVCIIGLPEGKEGKDATHYVETWLKTIAKDRLSPHFTIERAHRVPGRTTPMGAPPRPMAAQVLNYRDCDALLQAARIYQYPDYTLEVQRRRASFQTVKKLVRVEGLSYTLLFLA</sequence>
<dbReference type="InterPro" id="IPR004244">
    <property type="entry name" value="Transposase_22"/>
</dbReference>
<gene>
    <name evidence="1" type="ORF">NDU88_003329</name>
</gene>
<dbReference type="PANTHER" id="PTHR11505">
    <property type="entry name" value="L1 TRANSPOSABLE ELEMENT-RELATED"/>
    <property type="match status" value="1"/>
</dbReference>
<name>A0AAV7NG44_PLEWA</name>
<protein>
    <submittedName>
        <fullName evidence="1">Uncharacterized protein</fullName>
    </submittedName>
</protein>
<proteinExistence type="predicted"/>
<keyword evidence="2" id="KW-1185">Reference proteome</keyword>
<evidence type="ECO:0000313" key="1">
    <source>
        <dbReference type="EMBL" id="KAJ1115103.1"/>
    </source>
</evidence>
<dbReference type="AlphaFoldDB" id="A0AAV7NG44"/>
<comment type="caution">
    <text evidence="1">The sequence shown here is derived from an EMBL/GenBank/DDBJ whole genome shotgun (WGS) entry which is preliminary data.</text>
</comment>
<reference evidence="1" key="1">
    <citation type="journal article" date="2022" name="bioRxiv">
        <title>Sequencing and chromosome-scale assembly of the giantPleurodeles waltlgenome.</title>
        <authorList>
            <person name="Brown T."/>
            <person name="Elewa A."/>
            <person name="Iarovenko S."/>
            <person name="Subramanian E."/>
            <person name="Araus A.J."/>
            <person name="Petzold A."/>
            <person name="Susuki M."/>
            <person name="Suzuki K.-i.T."/>
            <person name="Hayashi T."/>
            <person name="Toyoda A."/>
            <person name="Oliveira C."/>
            <person name="Osipova E."/>
            <person name="Leigh N.D."/>
            <person name="Simon A."/>
            <person name="Yun M.H."/>
        </authorList>
    </citation>
    <scope>NUCLEOTIDE SEQUENCE</scope>
    <source>
        <strain evidence="1">20211129_DDA</strain>
        <tissue evidence="1">Liver</tissue>
    </source>
</reference>